<evidence type="ECO:0000256" key="1">
    <source>
        <dbReference type="ARBA" id="ARBA00022450"/>
    </source>
</evidence>
<reference evidence="6 7" key="1">
    <citation type="journal article" date="2015" name="Mol. Plant Microbe Interact.">
        <title>Genome, transcriptome, and functional analyses of Penicillium expansum provide new insights into secondary metabolism and pathogenicity.</title>
        <authorList>
            <person name="Ballester A.R."/>
            <person name="Marcet-Houben M."/>
            <person name="Levin E."/>
            <person name="Sela N."/>
            <person name="Selma-Lazaro C."/>
            <person name="Carmona L."/>
            <person name="Wisniewski M."/>
            <person name="Droby S."/>
            <person name="Gonzalez-Candelas L."/>
            <person name="Gabaldon T."/>
        </authorList>
    </citation>
    <scope>NUCLEOTIDE SEQUENCE [LARGE SCALE GENOMIC DNA]</scope>
    <source>
        <strain evidence="6 7">MD-8</strain>
    </source>
</reference>
<dbReference type="STRING" id="27334.A0A0A2J7Z2"/>
<dbReference type="SMART" id="SM00823">
    <property type="entry name" value="PKS_PP"/>
    <property type="match status" value="1"/>
</dbReference>
<name>A0A0A2J7Z2_PENEN</name>
<dbReference type="InterPro" id="IPR020806">
    <property type="entry name" value="PKS_PP-bd"/>
</dbReference>
<dbReference type="Gene3D" id="1.10.1200.10">
    <property type="entry name" value="ACP-like"/>
    <property type="match status" value="1"/>
</dbReference>
<comment type="similarity">
    <text evidence="3">Belongs to the NRP synthetase family.</text>
</comment>
<dbReference type="CDD" id="cd05930">
    <property type="entry name" value="A_NRPS"/>
    <property type="match status" value="1"/>
</dbReference>
<dbReference type="Gene3D" id="3.40.50.720">
    <property type="entry name" value="NAD(P)-binding Rossmann-like Domain"/>
    <property type="match status" value="1"/>
</dbReference>
<comment type="caution">
    <text evidence="6">The sequence shown here is derived from an EMBL/GenBank/DDBJ whole genome shotgun (WGS) entry which is preliminary data.</text>
</comment>
<evidence type="ECO:0000313" key="7">
    <source>
        <dbReference type="Proteomes" id="UP000030143"/>
    </source>
</evidence>
<dbReference type="InterPro" id="IPR025110">
    <property type="entry name" value="AMP-bd_C"/>
</dbReference>
<dbReference type="GO" id="GO:0044550">
    <property type="term" value="P:secondary metabolite biosynthetic process"/>
    <property type="evidence" value="ECO:0007669"/>
    <property type="project" value="UniProtKB-ARBA"/>
</dbReference>
<dbReference type="InterPro" id="IPR013120">
    <property type="entry name" value="FAR_NAD-bd"/>
</dbReference>
<keyword evidence="1" id="KW-0596">Phosphopantetheine</keyword>
<dbReference type="InterPro" id="IPR036736">
    <property type="entry name" value="ACP-like_sf"/>
</dbReference>
<dbReference type="VEuPathDB" id="FungiDB:PEXP_013980"/>
<feature type="transmembrane region" description="Helical" evidence="4">
    <location>
        <begin position="234"/>
        <end position="252"/>
    </location>
</feature>
<dbReference type="SUPFAM" id="SSF47336">
    <property type="entry name" value="ACP-like"/>
    <property type="match status" value="1"/>
</dbReference>
<proteinExistence type="inferred from homology"/>
<evidence type="ECO:0000259" key="5">
    <source>
        <dbReference type="PROSITE" id="PS50075"/>
    </source>
</evidence>
<dbReference type="SUPFAM" id="SSF51735">
    <property type="entry name" value="NAD(P)-binding Rossmann-fold domains"/>
    <property type="match status" value="1"/>
</dbReference>
<feature type="domain" description="Carrier" evidence="5">
    <location>
        <begin position="520"/>
        <end position="596"/>
    </location>
</feature>
<sequence length="1009" mass="111991">MEQRLVQRAKASPNAIAVVDGDTSLTYRELIARADILVEKLHEKSIKLGEPVCILLDSGYQQIISQIAVLRAGGTCVPIDPCIPSLRLVAMLHDINSRFVITSKALMDRVSGFEIIQVEDATMQSITLSDTAPVRVQAGCPDTHRSYVFFTSGSTGQPKPIQVLACGVLHVLDSQPASLLDSSDHVALAMSPGFDFSIWAVWASLLAGGTAIQVPRAIVTDPIGFSDFMESRRVTAVIIPTALFNVIALYASTAFRGLRHVLVGGEPLNVSAVRKVLIDGPPTNLWNGYGPTETTIYVTICRVDLQETQHPRISIGQAFGESKIYLLDGQLRNITGTHQTGEICVAGPQISSGYLNRPKENEKQFIHVNAATLGEQGGRSIRLYRTGDLAQWRHSSGSLDYIGRADKQLKISGHRVELGDIERTLERHLHVASCAVILNKKETSEALAAFCIPVECETEVQWSEIINWAKEHLPYYMIPASIQTVQKFPLTSNGKVDRNALISNFHKASSKQQESEVQQSPRVDGQTDWLRLHLEELLNVSPLDPHKNIFSLGLDSLQAAQLIGTINYNNGKRVTQAQLHANATLESLAALLQSSAEVGVEPTQTKRWAQDSHLADDLVSPPDWQSTKEGHVFLTGATGFLGAHLLHQLLSMPGVKKVACLARSRGDITANDRIQKALEKYDLWNDRLETTQKIIALDGELTDANLGLGEEKFSWLSNWASIVFHNGARVNWCEPYEALYEPNVLGTRNLIRLTTLGRRKTLHYISSLAVWNVTGFVNKTKQVFEDGPLAPHLGSLPYDMGYAQTKWVADEMVQRARARGLPAIIYRPGFVIGDKSQGYGNADDFFARMIMGSIQSGLFPYLPRLRLEYVTIDFVCSAILHIASKSENLGKSYHIVSPDVTQSVDLEETCSLLNQAGYPVKQVPYQEWLEWIQEHPGGPLEPLLPALQEQVWDNLTRIQTCIDVPVFETQNTVQALEDRPDINYVPLDRELLQRHIEFWVSKGYYSLRK</sequence>
<dbReference type="PROSITE" id="PS00012">
    <property type="entry name" value="PHOSPHOPANTETHEINE"/>
    <property type="match status" value="1"/>
</dbReference>
<dbReference type="Proteomes" id="UP000030143">
    <property type="component" value="Unassembled WGS sequence"/>
</dbReference>
<dbReference type="InterPro" id="IPR010080">
    <property type="entry name" value="Thioester_reductase-like_dom"/>
</dbReference>
<keyword evidence="4" id="KW-1133">Transmembrane helix</keyword>
<dbReference type="InterPro" id="IPR036291">
    <property type="entry name" value="NAD(P)-bd_dom_sf"/>
</dbReference>
<dbReference type="InterPro" id="IPR045851">
    <property type="entry name" value="AMP-bd_C_sf"/>
</dbReference>
<organism evidence="6 7">
    <name type="scientific">Penicillium expansum</name>
    <name type="common">Blue mold rot fungus</name>
    <dbReference type="NCBI Taxonomy" id="27334"/>
    <lineage>
        <taxon>Eukaryota</taxon>
        <taxon>Fungi</taxon>
        <taxon>Dikarya</taxon>
        <taxon>Ascomycota</taxon>
        <taxon>Pezizomycotina</taxon>
        <taxon>Eurotiomycetes</taxon>
        <taxon>Eurotiomycetidae</taxon>
        <taxon>Eurotiales</taxon>
        <taxon>Aspergillaceae</taxon>
        <taxon>Penicillium</taxon>
    </lineage>
</organism>
<dbReference type="NCBIfam" id="TIGR01746">
    <property type="entry name" value="Thioester-redct"/>
    <property type="match status" value="1"/>
</dbReference>
<dbReference type="SUPFAM" id="SSF56801">
    <property type="entry name" value="Acetyl-CoA synthetase-like"/>
    <property type="match status" value="1"/>
</dbReference>
<keyword evidence="4" id="KW-0812">Transmembrane</keyword>
<dbReference type="Gene3D" id="3.40.50.980">
    <property type="match status" value="2"/>
</dbReference>
<dbReference type="InterPro" id="IPR000873">
    <property type="entry name" value="AMP-dep_synth/lig_dom"/>
</dbReference>
<dbReference type="AlphaFoldDB" id="A0A0A2J7Z2"/>
<dbReference type="InterPro" id="IPR020845">
    <property type="entry name" value="AMP-binding_CS"/>
</dbReference>
<dbReference type="InterPro" id="IPR006162">
    <property type="entry name" value="Ppantetheine_attach_site"/>
</dbReference>
<evidence type="ECO:0000256" key="3">
    <source>
        <dbReference type="ARBA" id="ARBA00029454"/>
    </source>
</evidence>
<evidence type="ECO:0000256" key="2">
    <source>
        <dbReference type="ARBA" id="ARBA00022553"/>
    </source>
</evidence>
<dbReference type="Pfam" id="PF13193">
    <property type="entry name" value="AMP-binding_C"/>
    <property type="match status" value="1"/>
</dbReference>
<dbReference type="RefSeq" id="XP_016593883.1">
    <property type="nucleotide sequence ID" value="XM_016743641.1"/>
</dbReference>
<evidence type="ECO:0000256" key="4">
    <source>
        <dbReference type="SAM" id="Phobius"/>
    </source>
</evidence>
<gene>
    <name evidence="6" type="ORF">PEX2_063700</name>
</gene>
<keyword evidence="2" id="KW-0597">Phosphoprotein</keyword>
<dbReference type="InterPro" id="IPR010071">
    <property type="entry name" value="AA_adenyl_dom"/>
</dbReference>
<dbReference type="GeneID" id="27679061"/>
<dbReference type="PANTHER" id="PTHR44845">
    <property type="entry name" value="CARRIER DOMAIN-CONTAINING PROTEIN"/>
    <property type="match status" value="1"/>
</dbReference>
<dbReference type="Gene3D" id="2.30.38.10">
    <property type="entry name" value="Luciferase, Domain 3"/>
    <property type="match status" value="1"/>
</dbReference>
<accession>A0A0A2J7Z2</accession>
<dbReference type="PANTHER" id="PTHR44845:SF6">
    <property type="entry name" value="BETA-ALANINE-ACTIVATING ENZYME"/>
    <property type="match status" value="1"/>
</dbReference>
<dbReference type="PROSITE" id="PS00455">
    <property type="entry name" value="AMP_BINDING"/>
    <property type="match status" value="1"/>
</dbReference>
<dbReference type="EMBL" id="JQFZ01000322">
    <property type="protein sequence ID" value="KGO50783.1"/>
    <property type="molecule type" value="Genomic_DNA"/>
</dbReference>
<dbReference type="CDD" id="cd05235">
    <property type="entry name" value="SDR_e1"/>
    <property type="match status" value="1"/>
</dbReference>
<keyword evidence="4" id="KW-0472">Membrane</keyword>
<dbReference type="PROSITE" id="PS50075">
    <property type="entry name" value="CARRIER"/>
    <property type="match status" value="1"/>
</dbReference>
<dbReference type="NCBIfam" id="TIGR01733">
    <property type="entry name" value="AA-adenyl-dom"/>
    <property type="match status" value="1"/>
</dbReference>
<dbReference type="Gene3D" id="3.30.300.30">
    <property type="match status" value="1"/>
</dbReference>
<evidence type="ECO:0000313" key="6">
    <source>
        <dbReference type="EMBL" id="KGO50783.1"/>
    </source>
</evidence>
<dbReference type="GO" id="GO:0031177">
    <property type="term" value="F:phosphopantetheine binding"/>
    <property type="evidence" value="ECO:0007669"/>
    <property type="project" value="InterPro"/>
</dbReference>
<dbReference type="Pfam" id="PF07993">
    <property type="entry name" value="NAD_binding_4"/>
    <property type="match status" value="1"/>
</dbReference>
<keyword evidence="7" id="KW-1185">Reference proteome</keyword>
<dbReference type="Pfam" id="PF00550">
    <property type="entry name" value="PP-binding"/>
    <property type="match status" value="1"/>
</dbReference>
<dbReference type="Pfam" id="PF00501">
    <property type="entry name" value="AMP-binding"/>
    <property type="match status" value="1"/>
</dbReference>
<protein>
    <recommendedName>
        <fullName evidence="5">Carrier domain-containing protein</fullName>
    </recommendedName>
</protein>
<dbReference type="InterPro" id="IPR009081">
    <property type="entry name" value="PP-bd_ACP"/>
</dbReference>
<dbReference type="HOGENOM" id="CLU_000022_2_17_1"/>